<dbReference type="Proteomes" id="UP001219518">
    <property type="component" value="Unassembled WGS sequence"/>
</dbReference>
<reference evidence="19" key="2">
    <citation type="journal article" date="2023" name="BMC Genomics">
        <title>Pest status, molecular evolution, and epigenetic factors derived from the genome assembly of Frankliniella fusca, a thysanopteran phytovirus vector.</title>
        <authorList>
            <person name="Catto M.A."/>
            <person name="Labadie P.E."/>
            <person name="Jacobson A.L."/>
            <person name="Kennedy G.G."/>
            <person name="Srinivasan R."/>
            <person name="Hunt B.G."/>
        </authorList>
    </citation>
    <scope>NUCLEOTIDE SEQUENCE</scope>
    <source>
        <strain evidence="19">PL_HMW_Pooled</strain>
    </source>
</reference>
<evidence type="ECO:0000313" key="20">
    <source>
        <dbReference type="Proteomes" id="UP001219518"/>
    </source>
</evidence>
<keyword evidence="5" id="KW-0963">Cytoplasm</keyword>
<dbReference type="AlphaFoldDB" id="A0AAE1H2G5"/>
<dbReference type="InterPro" id="IPR041048">
    <property type="entry name" value="RuvB-like_C"/>
</dbReference>
<dbReference type="Pfam" id="PF11029">
    <property type="entry name" value="DAZAP2"/>
    <property type="match status" value="1"/>
</dbReference>
<evidence type="ECO:0000256" key="14">
    <source>
        <dbReference type="ARBA" id="ARBA00023172"/>
    </source>
</evidence>
<dbReference type="EC" id="3.6.4.12" evidence="17"/>
<dbReference type="GO" id="GO:0005524">
    <property type="term" value="F:ATP binding"/>
    <property type="evidence" value="ECO:0007669"/>
    <property type="project" value="UniProtKB-KW"/>
</dbReference>
<evidence type="ECO:0000256" key="8">
    <source>
        <dbReference type="ARBA" id="ARBA00022801"/>
    </source>
</evidence>
<keyword evidence="14" id="KW-0233">DNA recombination</keyword>
<dbReference type="InterPro" id="IPR027238">
    <property type="entry name" value="RuvB-like"/>
</dbReference>
<dbReference type="Gene3D" id="2.40.50.360">
    <property type="entry name" value="RuvB-like helicase, domain II"/>
    <property type="match status" value="1"/>
</dbReference>
<evidence type="ECO:0000256" key="10">
    <source>
        <dbReference type="ARBA" id="ARBA00022840"/>
    </source>
</evidence>
<keyword evidence="20" id="KW-1185">Reference proteome</keyword>
<dbReference type="InterPro" id="IPR027417">
    <property type="entry name" value="P-loop_NTPase"/>
</dbReference>
<comment type="similarity">
    <text evidence="4 17">Belongs to the RuvB family.</text>
</comment>
<sequence length="690" mass="74175">MKIEEVKSTAKTQRISAHSHIKGLGLDENGFALEMAAGLVGQKDAREAAGIVVDMIRSKKMAGRAVLLAGPPGTGKTAIALAIAQELGTKVPFCPMVGSEVYSSEIKKTEVLMENFRRAIGLRIKETKEVYEGEVTELTPVETENPLGGYGKTVSHVIIGLKTAKGTKQLKLDPSVYESLQKEKVEGGDVIYIEANSGAVKRQGRSDSYATEFDLEAEEYVPLPKGDVHKKKEVIQDVTLHDLDVANARPQGGQDILSMMGQLMKPKKTEITDKLRKEINKVVNKYIDQGIAELVPGVLFIDEVHMLDIECFTYLHRALESAIAPIVIFATNRGRCVIRGTEDILSPHGVPLDLLDRLLIIRTLPYAREELELILKLRAQTEGLVVDEDALSLLSEIGSNSTLRYAVQLLTPASLTARVNGRPNISKEDVQEGTVTRVWLIVADCRLTTSVFYIPANQVIYFRLTIRIRLVSDEDSLLSPVEISLPLAMADKKAPYPGAPPQPPQGFVQGPAHAAYGVPSASPYGVFPTQAQLYAAAAAAQAQAQGPPPTYDQTLGHPMVGQQMYPPGAAAAAAAAAAQMYAAQGYPGYLGYPNPYNPMQAAYYPSLAAYAYPGMPPAAAQQFRPTIMVPGGYDPGARFDGIAQQVIPQSPPGVAPNAAQLAAMAGHGVALSQKKGSYLAGGSEGGYTFW</sequence>
<keyword evidence="11" id="KW-0832">Ubl conjugation</keyword>
<dbReference type="GO" id="GO:0006281">
    <property type="term" value="P:DNA repair"/>
    <property type="evidence" value="ECO:0007669"/>
    <property type="project" value="UniProtKB-KW"/>
</dbReference>
<keyword evidence="6" id="KW-0597">Phosphoprotein</keyword>
<keyword evidence="8 17" id="KW-0378">Hydrolase</keyword>
<dbReference type="InterPro" id="IPR003593">
    <property type="entry name" value="AAA+_ATPase"/>
</dbReference>
<dbReference type="Gene3D" id="1.10.8.60">
    <property type="match status" value="1"/>
</dbReference>
<dbReference type="GO" id="GO:0010494">
    <property type="term" value="C:cytoplasmic stress granule"/>
    <property type="evidence" value="ECO:0007669"/>
    <property type="project" value="UniProtKB-SubCell"/>
</dbReference>
<evidence type="ECO:0000256" key="16">
    <source>
        <dbReference type="ARBA" id="ARBA00045449"/>
    </source>
</evidence>
<evidence type="ECO:0000256" key="9">
    <source>
        <dbReference type="ARBA" id="ARBA00022806"/>
    </source>
</evidence>
<dbReference type="CDD" id="cd18139">
    <property type="entry name" value="HLD_clamp_RarA"/>
    <property type="match status" value="1"/>
</dbReference>
<keyword evidence="17" id="KW-0156">Chromatin regulator</keyword>
<proteinExistence type="inferred from homology"/>
<evidence type="ECO:0000256" key="6">
    <source>
        <dbReference type="ARBA" id="ARBA00022553"/>
    </source>
</evidence>
<evidence type="ECO:0000259" key="18">
    <source>
        <dbReference type="SMART" id="SM00382"/>
    </source>
</evidence>
<dbReference type="InterPro" id="IPR022730">
    <property type="entry name" value="DAZ_assoc-2"/>
</dbReference>
<keyword evidence="17" id="KW-0227">DNA damage</keyword>
<protein>
    <recommendedName>
        <fullName evidence="17">RuvB-like helicase</fullName>
        <ecNumber evidence="17">3.6.4.12</ecNumber>
    </recommendedName>
</protein>
<feature type="domain" description="AAA+ ATPase" evidence="18">
    <location>
        <begin position="62"/>
        <end position="377"/>
    </location>
</feature>
<evidence type="ECO:0000256" key="7">
    <source>
        <dbReference type="ARBA" id="ARBA00022741"/>
    </source>
</evidence>
<dbReference type="GO" id="GO:0006325">
    <property type="term" value="P:chromatin organization"/>
    <property type="evidence" value="ECO:0007669"/>
    <property type="project" value="UniProtKB-KW"/>
</dbReference>
<keyword evidence="13 17" id="KW-0804">Transcription</keyword>
<dbReference type="Gene3D" id="3.40.50.300">
    <property type="entry name" value="P-loop containing nucleotide triphosphate hydrolases"/>
    <property type="match status" value="1"/>
</dbReference>
<gene>
    <name evidence="19" type="ORF">KUF71_022768</name>
</gene>
<keyword evidence="7 17" id="KW-0547">Nucleotide-binding</keyword>
<dbReference type="Pfam" id="PF17856">
    <property type="entry name" value="TIP49_C"/>
    <property type="match status" value="1"/>
</dbReference>
<evidence type="ECO:0000256" key="5">
    <source>
        <dbReference type="ARBA" id="ARBA00022490"/>
    </source>
</evidence>
<reference evidence="19" key="1">
    <citation type="submission" date="2021-07" db="EMBL/GenBank/DDBJ databases">
        <authorList>
            <person name="Catto M.A."/>
            <person name="Jacobson A."/>
            <person name="Kennedy G."/>
            <person name="Labadie P."/>
            <person name="Hunt B.G."/>
            <person name="Srinivasan R."/>
        </authorList>
    </citation>
    <scope>NUCLEOTIDE SEQUENCE</scope>
    <source>
        <strain evidence="19">PL_HMW_Pooled</strain>
        <tissue evidence="19">Head</tissue>
    </source>
</reference>
<evidence type="ECO:0000256" key="2">
    <source>
        <dbReference type="ARBA" id="ARBA00004210"/>
    </source>
</evidence>
<dbReference type="InterPro" id="IPR010339">
    <property type="entry name" value="TIP49_P-loop"/>
</dbReference>
<name>A0AAE1H2G5_9NEOP</name>
<dbReference type="SMART" id="SM00382">
    <property type="entry name" value="AAA"/>
    <property type="match status" value="1"/>
</dbReference>
<comment type="function">
    <text evidence="16">In unstressed cells, promotes SIAH1-mediated polyubiquitination and degradation of the serine/threonine-protein kinase HIPK2, probably by acting as a loading factor that potentiates complex formation between HIPK2 and ubiquitin ligase SIAH1. In response to DNA damage, localizes to the nucleus following phosphorylation by HIPK2 and modulates the expression of a subset of TP53/p53 target genes by binding to TP53 at target gene promoters. This limits the expression of a number of cell death-mediating TP53 target genes, reducing DNA damage-induced cell death. Enhances the binding of transcription factor TCF7L2/TCF4, a Wnt signaling pathway effector, to the promoters of target genes. Plays a role in stress granule formation.</text>
</comment>
<dbReference type="GO" id="GO:0016607">
    <property type="term" value="C:nuclear speck"/>
    <property type="evidence" value="ECO:0007669"/>
    <property type="project" value="UniProtKB-SubCell"/>
</dbReference>
<keyword evidence="15 17" id="KW-0539">Nucleus</keyword>
<dbReference type="Pfam" id="PF06068">
    <property type="entry name" value="TIP49"/>
    <property type="match status" value="1"/>
</dbReference>
<dbReference type="SUPFAM" id="SSF52540">
    <property type="entry name" value="P-loop containing nucleoside triphosphate hydrolases"/>
    <property type="match status" value="1"/>
</dbReference>
<accession>A0AAE1H2G5</accession>
<dbReference type="FunFam" id="2.40.50.360:FF:000001">
    <property type="entry name" value="RuvB-like helicase"/>
    <property type="match status" value="1"/>
</dbReference>
<dbReference type="GO" id="GO:0006310">
    <property type="term" value="P:DNA recombination"/>
    <property type="evidence" value="ECO:0007669"/>
    <property type="project" value="UniProtKB-KW"/>
</dbReference>
<evidence type="ECO:0000256" key="4">
    <source>
        <dbReference type="ARBA" id="ARBA00007519"/>
    </source>
</evidence>
<evidence type="ECO:0000256" key="17">
    <source>
        <dbReference type="RuleBase" id="RU363048"/>
    </source>
</evidence>
<comment type="catalytic activity">
    <reaction evidence="17">
        <text>ATP + H2O = ADP + phosphate + H(+)</text>
        <dbReference type="Rhea" id="RHEA:13065"/>
        <dbReference type="ChEBI" id="CHEBI:15377"/>
        <dbReference type="ChEBI" id="CHEBI:15378"/>
        <dbReference type="ChEBI" id="CHEBI:30616"/>
        <dbReference type="ChEBI" id="CHEBI:43474"/>
        <dbReference type="ChEBI" id="CHEBI:456216"/>
        <dbReference type="EC" id="3.6.4.12"/>
    </reaction>
</comment>
<dbReference type="InterPro" id="IPR042487">
    <property type="entry name" value="RuvBL1/2_DNA/RNA_bd_dom"/>
</dbReference>
<dbReference type="PANTHER" id="PTHR11093">
    <property type="entry name" value="RUVB-RELATED REPTIN AND PONTIN"/>
    <property type="match status" value="1"/>
</dbReference>
<dbReference type="GO" id="GO:0016787">
    <property type="term" value="F:hydrolase activity"/>
    <property type="evidence" value="ECO:0007669"/>
    <property type="project" value="UniProtKB-KW"/>
</dbReference>
<evidence type="ECO:0000256" key="13">
    <source>
        <dbReference type="ARBA" id="ARBA00023163"/>
    </source>
</evidence>
<comment type="subcellular location">
    <subcellularLocation>
        <location evidence="2">Cytoplasm</location>
        <location evidence="2">Stress granule</location>
    </subcellularLocation>
    <subcellularLocation>
        <location evidence="3">Nucleus speckle</location>
    </subcellularLocation>
</comment>
<keyword evidence="10 17" id="KW-0067">ATP-binding</keyword>
<dbReference type="GO" id="GO:0003678">
    <property type="term" value="F:DNA helicase activity"/>
    <property type="evidence" value="ECO:0007669"/>
    <property type="project" value="UniProtKB-EC"/>
</dbReference>
<keyword evidence="9 17" id="KW-0347">Helicase</keyword>
<comment type="caution">
    <text evidence="19">The sequence shown here is derived from an EMBL/GenBank/DDBJ whole genome shotgun (WGS) entry which is preliminary data.</text>
</comment>
<evidence type="ECO:0000256" key="1">
    <source>
        <dbReference type="ARBA" id="ARBA00002300"/>
    </source>
</evidence>
<organism evidence="19 20">
    <name type="scientific">Frankliniella fusca</name>
    <dbReference type="NCBI Taxonomy" id="407009"/>
    <lineage>
        <taxon>Eukaryota</taxon>
        <taxon>Metazoa</taxon>
        <taxon>Ecdysozoa</taxon>
        <taxon>Arthropoda</taxon>
        <taxon>Hexapoda</taxon>
        <taxon>Insecta</taxon>
        <taxon>Pterygota</taxon>
        <taxon>Neoptera</taxon>
        <taxon>Paraneoptera</taxon>
        <taxon>Thysanoptera</taxon>
        <taxon>Terebrantia</taxon>
        <taxon>Thripoidea</taxon>
        <taxon>Thripidae</taxon>
        <taxon>Frankliniella</taxon>
    </lineage>
</organism>
<evidence type="ECO:0000256" key="12">
    <source>
        <dbReference type="ARBA" id="ARBA00023015"/>
    </source>
</evidence>
<evidence type="ECO:0000256" key="15">
    <source>
        <dbReference type="ARBA" id="ARBA00023242"/>
    </source>
</evidence>
<evidence type="ECO:0000313" key="19">
    <source>
        <dbReference type="EMBL" id="KAK3913314.1"/>
    </source>
</evidence>
<comment type="function">
    <text evidence="1 17">Proposed core component of the chromatin remodeling Ino80 complex which is involved in transcriptional regulation, DNA replication and probably DNA repair.</text>
</comment>
<keyword evidence="17" id="KW-0234">DNA repair</keyword>
<dbReference type="EMBL" id="JAHWGI010000318">
    <property type="protein sequence ID" value="KAK3913314.1"/>
    <property type="molecule type" value="Genomic_DNA"/>
</dbReference>
<evidence type="ECO:0000256" key="11">
    <source>
        <dbReference type="ARBA" id="ARBA00022843"/>
    </source>
</evidence>
<evidence type="ECO:0000256" key="3">
    <source>
        <dbReference type="ARBA" id="ARBA00004324"/>
    </source>
</evidence>
<keyword evidence="12 17" id="KW-0805">Transcription regulation</keyword>